<keyword evidence="1" id="KW-0378">Hydrolase</keyword>
<evidence type="ECO:0000313" key="5">
    <source>
        <dbReference type="Proteomes" id="UP000292695"/>
    </source>
</evidence>
<dbReference type="EMBL" id="SJKA01000004">
    <property type="protein sequence ID" value="TCC34626.1"/>
    <property type="molecule type" value="Genomic_DNA"/>
</dbReference>
<evidence type="ECO:0000313" key="4">
    <source>
        <dbReference type="EMBL" id="TCC34626.1"/>
    </source>
</evidence>
<dbReference type="InterPro" id="IPR005754">
    <property type="entry name" value="Sortase"/>
</dbReference>
<dbReference type="Gene3D" id="2.40.260.10">
    <property type="entry name" value="Sortase"/>
    <property type="match status" value="1"/>
</dbReference>
<dbReference type="RefSeq" id="WP_131287117.1">
    <property type="nucleotide sequence ID" value="NZ_SJKA01000004.1"/>
</dbReference>
<accession>A0A4R0IT01</accession>
<keyword evidence="5" id="KW-1185">Reference proteome</keyword>
<dbReference type="Pfam" id="PF04203">
    <property type="entry name" value="Sortase"/>
    <property type="match status" value="1"/>
</dbReference>
<evidence type="ECO:0000256" key="3">
    <source>
        <dbReference type="SAM" id="SignalP"/>
    </source>
</evidence>
<dbReference type="CDD" id="cd05829">
    <property type="entry name" value="Sortase_F"/>
    <property type="match status" value="1"/>
</dbReference>
<dbReference type="InterPro" id="IPR023365">
    <property type="entry name" value="Sortase_dom-sf"/>
</dbReference>
<dbReference type="AlphaFoldDB" id="A0A4R0IT01"/>
<dbReference type="Proteomes" id="UP000292695">
    <property type="component" value="Unassembled WGS sequence"/>
</dbReference>
<feature type="region of interest" description="Disordered" evidence="2">
    <location>
        <begin position="22"/>
        <end position="80"/>
    </location>
</feature>
<dbReference type="PROSITE" id="PS51257">
    <property type="entry name" value="PROKAR_LIPOPROTEIN"/>
    <property type="match status" value="1"/>
</dbReference>
<keyword evidence="3" id="KW-0732">Signal</keyword>
<organism evidence="4 5">
    <name type="scientific">Kribbella sindirgiensis</name>
    <dbReference type="NCBI Taxonomy" id="1124744"/>
    <lineage>
        <taxon>Bacteria</taxon>
        <taxon>Bacillati</taxon>
        <taxon>Actinomycetota</taxon>
        <taxon>Actinomycetes</taxon>
        <taxon>Propionibacteriales</taxon>
        <taxon>Kribbellaceae</taxon>
        <taxon>Kribbella</taxon>
    </lineage>
</organism>
<dbReference type="InterPro" id="IPR042001">
    <property type="entry name" value="Sortase_F"/>
</dbReference>
<evidence type="ECO:0000256" key="2">
    <source>
        <dbReference type="SAM" id="MobiDB-lite"/>
    </source>
</evidence>
<gene>
    <name evidence="4" type="ORF">E0H50_11945</name>
</gene>
<proteinExistence type="predicted"/>
<name>A0A4R0IT01_9ACTN</name>
<protein>
    <submittedName>
        <fullName evidence="4">Class F sortase</fullName>
    </submittedName>
</protein>
<feature type="chain" id="PRO_5039057614" evidence="3">
    <location>
        <begin position="17"/>
        <end position="225"/>
    </location>
</feature>
<dbReference type="OrthoDB" id="525039at2"/>
<comment type="caution">
    <text evidence="4">The sequence shown here is derived from an EMBL/GenBank/DDBJ whole genome shotgun (WGS) entry which is preliminary data.</text>
</comment>
<dbReference type="GO" id="GO:0016787">
    <property type="term" value="F:hydrolase activity"/>
    <property type="evidence" value="ECO:0007669"/>
    <property type="project" value="UniProtKB-KW"/>
</dbReference>
<evidence type="ECO:0000256" key="1">
    <source>
        <dbReference type="ARBA" id="ARBA00022801"/>
    </source>
</evidence>
<sequence>MISTRGAAVLATAALAVVTLTSSCSSPDRPARERTGPATTVPLSPPTPAIPSPASSLTPRPSSAGIAARPADPPTAKRSTAPIRLQIQAIGIDMPVLPVGVAPNGQMDLPPDPATIGWYRFGPSLDSPAGSVVLGGHLDSKEYGVGPLVRLRELQPGALIVLRSAGSTATYRVGDVEQVRKTSLALDRVFARDGSRALRIVTCGGPYNRDRGGYRDNLVVTARAA</sequence>
<feature type="signal peptide" evidence="3">
    <location>
        <begin position="1"/>
        <end position="16"/>
    </location>
</feature>
<reference evidence="4 5" key="1">
    <citation type="submission" date="2019-02" db="EMBL/GenBank/DDBJ databases">
        <title>Kribbella capetownensis sp. nov. and Kribbella speibonae sp. nov., isolated from soil.</title>
        <authorList>
            <person name="Curtis S.M."/>
            <person name="Norton I."/>
            <person name="Everest G.J."/>
            <person name="Meyers P.R."/>
        </authorList>
    </citation>
    <scope>NUCLEOTIDE SEQUENCE [LARGE SCALE GENOMIC DNA]</scope>
    <source>
        <strain evidence="4 5">DSM 27082</strain>
    </source>
</reference>
<dbReference type="SUPFAM" id="SSF63817">
    <property type="entry name" value="Sortase"/>
    <property type="match status" value="1"/>
</dbReference>